<dbReference type="GO" id="GO:0005814">
    <property type="term" value="C:centriole"/>
    <property type="evidence" value="ECO:0007669"/>
    <property type="project" value="EnsemblMetazoa"/>
</dbReference>
<feature type="coiled-coil region" evidence="1">
    <location>
        <begin position="553"/>
        <end position="609"/>
    </location>
</feature>
<dbReference type="InParanoid" id="A0A0P8XJG1"/>
<feature type="compositionally biased region" description="Polar residues" evidence="2">
    <location>
        <begin position="357"/>
        <end position="366"/>
    </location>
</feature>
<feature type="coiled-coil region" evidence="1">
    <location>
        <begin position="726"/>
        <end position="753"/>
    </location>
</feature>
<proteinExistence type="predicted"/>
<feature type="compositionally biased region" description="Basic and acidic residues" evidence="2">
    <location>
        <begin position="1145"/>
        <end position="1163"/>
    </location>
</feature>
<feature type="region of interest" description="Disordered" evidence="2">
    <location>
        <begin position="1282"/>
        <end position="1303"/>
    </location>
</feature>
<sequence>MALHVPVNGKFGKVITRLDDPERVRKDLESQRRITRLQQVREKSNHLAKKIREDVAAEKKRQIKNLEQLKQKELNAWREHVLVKKHQDYRTAIFQVGAAHRAAKEENERNEAMRQQKIDKIKNARKQAMKRSGKAVVELRATTGMNLNVEGRVTAGTQTPSLPLEDKENRICGGFEKRCFKDCTNMGKSTTNKKPNCGCPRPEEDSPSEDDASILPTECVDLRKSSPVILDVDIDETEARELHEKGGMEIGDRFMQTNRKFSHIVRTSPSSSPERTPESPRRRRFTQITDLVKRTEGTVRSEGITEDAPRRSIPPSPTKSVPSSPRRVTVRAELAPPPAAPCMVKSALGSPKKSVSAARQPQQLQKRTGVKTNPRPAKVIDAGIQKNPKCKTVPSKSTISEEPRQQESQQRIPPNPQICPQKFPTQPFPYPPPTGPCINHYPQPYSMAYTMPFPMIPHPQFLPPPPPPPPPLPPMYAQPPLAPIAVPAVTAPPSLATASCGSTTTFTTSQEPRTTQSQSGRVQFYDHGNKYHRTYDAPTQSVHSTDKDSCQPNAMENARVENQLRELREQELDNLRKISETRGQKALEREQVRRDCAELTEKLDSLIQQQPQLLPSDQANFIASHRYADAAVRREQKMNEAMEEMLLRPTIITCPEVKDFSPPASSKTKSSRELGAINLGARPTQKDRLELGSSESCTEILLDYVDDQSNQLRSDLKSEGSNTLKCMKLRNLLDRIEQIRIQLLEELKAGEAKGSKSDQAQDMINSIRQERADILSERTRTLNERESDLHKKEELLEKRLRKFYKETKGRKTTGEEETTSKEDKPVEIIIKVRSDGTVKQYLPKGKSKFKSNVKSSEKDIPLDTPREESKQTDEETEKRPPALDQRQVSIDSNSTAYRSLPPVSYKSFNPGANSAASSRSGADSQPLHPTIVHYIQRLLGMSRQSIDNLCVSSSEVPTPPASIIDSSRNKSQAVESHGETLIDEQRLEQVQTFISENRSFINDLEDSLRMRQQAEKNQRVCDKETSSKAFDQIWNERLAHTQDDSQTRSKETESTDKVPQKEKEAKGSSLPRSTSSKKARHLQGGNLPHPSIQFQEEQEKRIQKQKQPTKDPVVNMSESEKSKKLQSVSTKSIGKLSTKSAQGVVREKTKSQGKEESSKQVERYERLAENCTQRIAELTDLITKVREEKQRLVEVTLTSNSDGERQSTEYYDLPNGQMQRQTAQSTQSRSRTVSDRSDTQTPSTSEALPLQKNKPTAASRDSGIADSRPLTAMGQVTGVDLEPISLPTSSTSNAQRQRTKAPPATIRRYSPQLDAEDLAHELSTIAEVETPGQSHIVPATPVPLPFPTFEQYAQEMNLDLTQFDANQSRKMELEFNDLVRAINERTGGTDYREFPSINAYLHNVTDTHDHREFNEHPHHDQTTLAPDVLVRQLRLLDVHLKAFPNRREYLQKLLANEPPDQRQLIDSASLESSDSLNVEEELRQRNILKTSFRRASYSNMAHDMASSTRRESVAPNTNDLPNESGIDPLSGSTGSSDAEYCEQLRHPKTTDRHKRPEAEQIGSSTDVSLERPQRKSRMGGGARSHNDSRVQDASQLGRSLNLREFLTRELLKHRAYTGETSLESSDDSLKGHFLKSVLNSLSPTSSPYTPGIGVSCATGITNDRQKTSTPVGSFSMADKSRSMQSAGTQLFSGESRISLVHYPDGTPPVPYEQQQSTNESRQTSGQKVSGPHRRSPRK</sequence>
<feature type="compositionally biased region" description="Basic and acidic residues" evidence="2">
    <location>
        <begin position="855"/>
        <end position="881"/>
    </location>
</feature>
<feature type="region of interest" description="Disordered" evidence="2">
    <location>
        <begin position="262"/>
        <end position="374"/>
    </location>
</feature>
<feature type="compositionally biased region" description="Basic and acidic residues" evidence="2">
    <location>
        <begin position="1542"/>
        <end position="1558"/>
    </location>
</feature>
<keyword evidence="1" id="KW-0175">Coiled coil</keyword>
<feature type="region of interest" description="Disordered" evidence="2">
    <location>
        <begin position="660"/>
        <end position="681"/>
    </location>
</feature>
<dbReference type="EMBL" id="CH902661">
    <property type="protein sequence ID" value="KPU74902.1"/>
    <property type="molecule type" value="Genomic_DNA"/>
</dbReference>
<feature type="compositionally biased region" description="Polar residues" evidence="2">
    <location>
        <begin position="1661"/>
        <end position="1672"/>
    </location>
</feature>
<dbReference type="OrthoDB" id="8070503at2759"/>
<organism evidence="3 4">
    <name type="scientific">Drosophila ananassae</name>
    <name type="common">Fruit fly</name>
    <dbReference type="NCBI Taxonomy" id="7217"/>
    <lineage>
        <taxon>Eukaryota</taxon>
        <taxon>Metazoa</taxon>
        <taxon>Ecdysozoa</taxon>
        <taxon>Arthropoda</taxon>
        <taxon>Hexapoda</taxon>
        <taxon>Insecta</taxon>
        <taxon>Pterygota</taxon>
        <taxon>Neoptera</taxon>
        <taxon>Endopterygota</taxon>
        <taxon>Diptera</taxon>
        <taxon>Brachycera</taxon>
        <taxon>Muscomorpha</taxon>
        <taxon>Ephydroidea</taxon>
        <taxon>Drosophilidae</taxon>
        <taxon>Drosophila</taxon>
        <taxon>Sophophora</taxon>
    </lineage>
</organism>
<feature type="compositionally biased region" description="Basic and acidic residues" evidence="2">
    <location>
        <begin position="1038"/>
        <end position="1066"/>
    </location>
</feature>
<feature type="compositionally biased region" description="Polar residues" evidence="2">
    <location>
        <begin position="964"/>
        <end position="974"/>
    </location>
</feature>
<gene>
    <name evidence="3" type="primary">Dana\GF20758</name>
    <name evidence="3" type="synonym">dana_GLEANR_4002</name>
    <name evidence="3" type="ORF">GF20758</name>
</gene>
<feature type="compositionally biased region" description="Polar residues" evidence="2">
    <location>
        <begin position="886"/>
        <end position="897"/>
    </location>
</feature>
<evidence type="ECO:0000256" key="2">
    <source>
        <dbReference type="SAM" id="MobiDB-lite"/>
    </source>
</evidence>
<feature type="region of interest" description="Disordered" evidence="2">
    <location>
        <begin position="1196"/>
        <end position="1270"/>
    </location>
</feature>
<evidence type="ECO:0000313" key="4">
    <source>
        <dbReference type="Proteomes" id="UP000007801"/>
    </source>
</evidence>
<feature type="compositionally biased region" description="Polar residues" evidence="2">
    <location>
        <begin position="1682"/>
        <end position="1692"/>
    </location>
</feature>
<protein>
    <submittedName>
        <fullName evidence="3">Uncharacterized protein, isoform B</fullName>
    </submittedName>
</protein>
<dbReference type="GO" id="GO:0048666">
    <property type="term" value="P:neuron development"/>
    <property type="evidence" value="ECO:0007669"/>
    <property type="project" value="EnsemblMetazoa"/>
</dbReference>
<dbReference type="GO" id="GO:0036064">
    <property type="term" value="C:ciliary basal body"/>
    <property type="evidence" value="ECO:0007669"/>
    <property type="project" value="EnsemblMetazoa"/>
</dbReference>
<dbReference type="GO" id="GO:0032053">
    <property type="term" value="P:ciliary basal body organization"/>
    <property type="evidence" value="ECO:0007669"/>
    <property type="project" value="EnsemblMetazoa"/>
</dbReference>
<feature type="region of interest" description="Disordered" evidence="2">
    <location>
        <begin position="1500"/>
        <end position="1595"/>
    </location>
</feature>
<feature type="region of interest" description="Disordered" evidence="2">
    <location>
        <begin position="387"/>
        <end position="417"/>
    </location>
</feature>
<feature type="compositionally biased region" description="Polar residues" evidence="2">
    <location>
        <begin position="1712"/>
        <end position="1727"/>
    </location>
</feature>
<feature type="region of interest" description="Disordered" evidence="2">
    <location>
        <begin position="1038"/>
        <end position="1163"/>
    </location>
</feature>
<feature type="compositionally biased region" description="Polar residues" evidence="2">
    <location>
        <begin position="1286"/>
        <end position="1296"/>
    </location>
</feature>
<keyword evidence="4" id="KW-1185">Reference proteome</keyword>
<name>A0A0P8XJG1_DROAN</name>
<evidence type="ECO:0000313" key="3">
    <source>
        <dbReference type="EMBL" id="KPU74902.1"/>
    </source>
</evidence>
<dbReference type="GO" id="GO:0007288">
    <property type="term" value="P:sperm axoneme assembly"/>
    <property type="evidence" value="ECO:0007669"/>
    <property type="project" value="EnsemblMetazoa"/>
</dbReference>
<dbReference type="GeneID" id="6503450"/>
<accession>A0A0P8XJG1</accession>
<feature type="compositionally biased region" description="Low complexity" evidence="2">
    <location>
        <begin position="1219"/>
        <end position="1231"/>
    </location>
</feature>
<dbReference type="FunCoup" id="A0A0P8XJG1">
    <property type="interactions" value="14"/>
</dbReference>
<dbReference type="CTD" id="42927"/>
<feature type="region of interest" description="Disordered" evidence="2">
    <location>
        <begin position="847"/>
        <end position="905"/>
    </location>
</feature>
<reference evidence="3 4" key="1">
    <citation type="journal article" date="2007" name="Nature">
        <title>Evolution of genes and genomes on the Drosophila phylogeny.</title>
        <authorList>
            <consortium name="Drosophila 12 Genomes Consortium"/>
            <person name="Clark A.G."/>
            <person name="Eisen M.B."/>
            <person name="Smith D.R."/>
            <person name="Bergman C.M."/>
            <person name="Oliver B."/>
            <person name="Markow T.A."/>
            <person name="Kaufman T.C."/>
            <person name="Kellis M."/>
            <person name="Gelbart W."/>
            <person name="Iyer V.N."/>
            <person name="Pollard D.A."/>
            <person name="Sackton T.B."/>
            <person name="Larracuente A.M."/>
            <person name="Singh N.D."/>
            <person name="Abad J.P."/>
            <person name="Abt D.N."/>
            <person name="Adryan B."/>
            <person name="Aguade M."/>
            <person name="Akashi H."/>
            <person name="Anderson W.W."/>
            <person name="Aquadro C.F."/>
            <person name="Ardell D.H."/>
            <person name="Arguello R."/>
            <person name="Artieri C.G."/>
            <person name="Barbash D.A."/>
            <person name="Barker D."/>
            <person name="Barsanti P."/>
            <person name="Batterham P."/>
            <person name="Batzoglou S."/>
            <person name="Begun D."/>
            <person name="Bhutkar A."/>
            <person name="Blanco E."/>
            <person name="Bosak S.A."/>
            <person name="Bradley R.K."/>
            <person name="Brand A.D."/>
            <person name="Brent M.R."/>
            <person name="Brooks A.N."/>
            <person name="Brown R.H."/>
            <person name="Butlin R.K."/>
            <person name="Caggese C."/>
            <person name="Calvi B.R."/>
            <person name="Bernardo de Carvalho A."/>
            <person name="Caspi A."/>
            <person name="Castrezana S."/>
            <person name="Celniker S.E."/>
            <person name="Chang J.L."/>
            <person name="Chapple C."/>
            <person name="Chatterji S."/>
            <person name="Chinwalla A."/>
            <person name="Civetta A."/>
            <person name="Clifton S.W."/>
            <person name="Comeron J.M."/>
            <person name="Costello J.C."/>
            <person name="Coyne J.A."/>
            <person name="Daub J."/>
            <person name="David R.G."/>
            <person name="Delcher A.L."/>
            <person name="Delehaunty K."/>
            <person name="Do C.B."/>
            <person name="Ebling H."/>
            <person name="Edwards K."/>
            <person name="Eickbush T."/>
            <person name="Evans J.D."/>
            <person name="Filipski A."/>
            <person name="Findeiss S."/>
            <person name="Freyhult E."/>
            <person name="Fulton L."/>
            <person name="Fulton R."/>
            <person name="Garcia A.C."/>
            <person name="Gardiner A."/>
            <person name="Garfield D.A."/>
            <person name="Garvin B.E."/>
            <person name="Gibson G."/>
            <person name="Gilbert D."/>
            <person name="Gnerre S."/>
            <person name="Godfrey J."/>
            <person name="Good R."/>
            <person name="Gotea V."/>
            <person name="Gravely B."/>
            <person name="Greenberg A.J."/>
            <person name="Griffiths-Jones S."/>
            <person name="Gross S."/>
            <person name="Guigo R."/>
            <person name="Gustafson E.A."/>
            <person name="Haerty W."/>
            <person name="Hahn M.W."/>
            <person name="Halligan D.L."/>
            <person name="Halpern A.L."/>
            <person name="Halter G.M."/>
            <person name="Han M.V."/>
            <person name="Heger A."/>
            <person name="Hillier L."/>
            <person name="Hinrichs A.S."/>
            <person name="Holmes I."/>
            <person name="Hoskins R.A."/>
            <person name="Hubisz M.J."/>
            <person name="Hultmark D."/>
            <person name="Huntley M.A."/>
            <person name="Jaffe D.B."/>
            <person name="Jagadeeshan S."/>
            <person name="Jeck W.R."/>
            <person name="Johnson J."/>
            <person name="Jones C.D."/>
            <person name="Jordan W.C."/>
            <person name="Karpen G.H."/>
            <person name="Kataoka E."/>
            <person name="Keightley P.D."/>
            <person name="Kheradpour P."/>
            <person name="Kirkness E.F."/>
            <person name="Koerich L.B."/>
            <person name="Kristiansen K."/>
            <person name="Kudrna D."/>
            <person name="Kulathinal R.J."/>
            <person name="Kumar S."/>
            <person name="Kwok R."/>
            <person name="Lander E."/>
            <person name="Langley C.H."/>
            <person name="Lapoint R."/>
            <person name="Lazzaro B.P."/>
            <person name="Lee S.J."/>
            <person name="Levesque L."/>
            <person name="Li R."/>
            <person name="Lin C.F."/>
            <person name="Lin M.F."/>
            <person name="Lindblad-Toh K."/>
            <person name="Llopart A."/>
            <person name="Long M."/>
            <person name="Low L."/>
            <person name="Lozovsky E."/>
            <person name="Lu J."/>
            <person name="Luo M."/>
            <person name="Machado C.A."/>
            <person name="Makalowski W."/>
            <person name="Marzo M."/>
            <person name="Matsuda M."/>
            <person name="Matzkin L."/>
            <person name="McAllister B."/>
            <person name="McBride C.S."/>
            <person name="McKernan B."/>
            <person name="McKernan K."/>
            <person name="Mendez-Lago M."/>
            <person name="Minx P."/>
            <person name="Mollenhauer M.U."/>
            <person name="Montooth K."/>
            <person name="Mount S.M."/>
            <person name="Mu X."/>
            <person name="Myers E."/>
            <person name="Negre B."/>
            <person name="Newfeld S."/>
            <person name="Nielsen R."/>
            <person name="Noor M.A."/>
            <person name="O'Grady P."/>
            <person name="Pachter L."/>
            <person name="Papaceit M."/>
            <person name="Parisi M.J."/>
            <person name="Parisi M."/>
            <person name="Parts L."/>
            <person name="Pedersen J.S."/>
            <person name="Pesole G."/>
            <person name="Phillippy A.M."/>
            <person name="Ponting C.P."/>
            <person name="Pop M."/>
            <person name="Porcelli D."/>
            <person name="Powell J.R."/>
            <person name="Prohaska S."/>
            <person name="Pruitt K."/>
            <person name="Puig M."/>
            <person name="Quesneville H."/>
            <person name="Ram K.R."/>
            <person name="Rand D."/>
            <person name="Rasmussen M.D."/>
            <person name="Reed L.K."/>
            <person name="Reenan R."/>
            <person name="Reily A."/>
            <person name="Remington K.A."/>
            <person name="Rieger T.T."/>
            <person name="Ritchie M.G."/>
            <person name="Robin C."/>
            <person name="Rogers Y.H."/>
            <person name="Rohde C."/>
            <person name="Rozas J."/>
            <person name="Rubenfield M.J."/>
            <person name="Ruiz A."/>
            <person name="Russo S."/>
            <person name="Salzberg S.L."/>
            <person name="Sanchez-Gracia A."/>
            <person name="Saranga D.J."/>
            <person name="Sato H."/>
            <person name="Schaeffer S.W."/>
            <person name="Schatz M.C."/>
            <person name="Schlenke T."/>
            <person name="Schwartz R."/>
            <person name="Segarra C."/>
            <person name="Singh R.S."/>
            <person name="Sirot L."/>
            <person name="Sirota M."/>
            <person name="Sisneros N.B."/>
            <person name="Smith C.D."/>
            <person name="Smith T.F."/>
            <person name="Spieth J."/>
            <person name="Stage D.E."/>
            <person name="Stark A."/>
            <person name="Stephan W."/>
            <person name="Strausberg R.L."/>
            <person name="Strempel S."/>
            <person name="Sturgill D."/>
            <person name="Sutton G."/>
            <person name="Sutton G.G."/>
            <person name="Tao W."/>
            <person name="Teichmann S."/>
            <person name="Tobari Y.N."/>
            <person name="Tomimura Y."/>
            <person name="Tsolas J.M."/>
            <person name="Valente V.L."/>
            <person name="Venter E."/>
            <person name="Venter J.C."/>
            <person name="Vicario S."/>
            <person name="Vieira F.G."/>
            <person name="Vilella A.J."/>
            <person name="Villasante A."/>
            <person name="Walenz B."/>
            <person name="Wang J."/>
            <person name="Wasserman M."/>
            <person name="Watts T."/>
            <person name="Wilson D."/>
            <person name="Wilson R.K."/>
            <person name="Wing R.A."/>
            <person name="Wolfner M.F."/>
            <person name="Wong A."/>
            <person name="Wong G.K."/>
            <person name="Wu C.I."/>
            <person name="Wu G."/>
            <person name="Yamamoto D."/>
            <person name="Yang H.P."/>
            <person name="Yang S.P."/>
            <person name="Yorke J.A."/>
            <person name="Yoshida K."/>
            <person name="Zdobnov E."/>
            <person name="Zhang P."/>
            <person name="Zhang Y."/>
            <person name="Zimin A.V."/>
            <person name="Baldwin J."/>
            <person name="Abdouelleil A."/>
            <person name="Abdulkadir J."/>
            <person name="Abebe A."/>
            <person name="Abera B."/>
            <person name="Abreu J."/>
            <person name="Acer S.C."/>
            <person name="Aftuck L."/>
            <person name="Alexander A."/>
            <person name="An P."/>
            <person name="Anderson E."/>
            <person name="Anderson S."/>
            <person name="Arachi H."/>
            <person name="Azer M."/>
            <person name="Bachantsang P."/>
            <person name="Barry A."/>
            <person name="Bayul T."/>
            <person name="Berlin A."/>
            <person name="Bessette D."/>
            <person name="Bloom T."/>
            <person name="Blye J."/>
            <person name="Boguslavskiy L."/>
            <person name="Bonnet C."/>
            <person name="Boukhgalter B."/>
            <person name="Bourzgui I."/>
            <person name="Brown A."/>
            <person name="Cahill P."/>
            <person name="Channer S."/>
            <person name="Cheshatsang Y."/>
            <person name="Chuda L."/>
            <person name="Citroen M."/>
            <person name="Collymore A."/>
            <person name="Cooke P."/>
            <person name="Costello M."/>
            <person name="D'Aco K."/>
            <person name="Daza R."/>
            <person name="De Haan G."/>
            <person name="DeGray S."/>
            <person name="DeMaso C."/>
            <person name="Dhargay N."/>
            <person name="Dooley K."/>
            <person name="Dooley E."/>
            <person name="Doricent M."/>
            <person name="Dorje P."/>
            <person name="Dorjee K."/>
            <person name="Dupes A."/>
            <person name="Elong R."/>
            <person name="Falk J."/>
            <person name="Farina A."/>
            <person name="Faro S."/>
            <person name="Ferguson D."/>
            <person name="Fisher S."/>
            <person name="Foley C.D."/>
            <person name="Franke A."/>
            <person name="Friedrich D."/>
            <person name="Gadbois L."/>
            <person name="Gearin G."/>
            <person name="Gearin C.R."/>
            <person name="Giannoukos G."/>
            <person name="Goode T."/>
            <person name="Graham J."/>
            <person name="Grandbois E."/>
            <person name="Grewal S."/>
            <person name="Gyaltsen K."/>
            <person name="Hafez N."/>
            <person name="Hagos B."/>
            <person name="Hall J."/>
            <person name="Henson C."/>
            <person name="Hollinger A."/>
            <person name="Honan T."/>
            <person name="Huard M.D."/>
            <person name="Hughes L."/>
            <person name="Hurhula B."/>
            <person name="Husby M.E."/>
            <person name="Kamat A."/>
            <person name="Kanga B."/>
            <person name="Kashin S."/>
            <person name="Khazanovich D."/>
            <person name="Kisner P."/>
            <person name="Lance K."/>
            <person name="Lara M."/>
            <person name="Lee W."/>
            <person name="Lennon N."/>
            <person name="Letendre F."/>
            <person name="LeVine R."/>
            <person name="Lipovsky A."/>
            <person name="Liu X."/>
            <person name="Liu J."/>
            <person name="Liu S."/>
            <person name="Lokyitsang T."/>
            <person name="Lokyitsang Y."/>
            <person name="Lubonja R."/>
            <person name="Lui A."/>
            <person name="MacDonald P."/>
            <person name="Magnisalis V."/>
            <person name="Maru K."/>
            <person name="Matthews C."/>
            <person name="McCusker W."/>
            <person name="McDonough S."/>
            <person name="Mehta T."/>
            <person name="Meldrim J."/>
            <person name="Meneus L."/>
            <person name="Mihai O."/>
            <person name="Mihalev A."/>
            <person name="Mihova T."/>
            <person name="Mittelman R."/>
            <person name="Mlenga V."/>
            <person name="Montmayeur A."/>
            <person name="Mulrain L."/>
            <person name="Navidi A."/>
            <person name="Naylor J."/>
            <person name="Negash T."/>
            <person name="Nguyen T."/>
            <person name="Nguyen N."/>
            <person name="Nicol R."/>
            <person name="Norbu C."/>
            <person name="Norbu N."/>
            <person name="Novod N."/>
            <person name="O'Neill B."/>
            <person name="Osman S."/>
            <person name="Markiewicz E."/>
            <person name="Oyono O.L."/>
            <person name="Patti C."/>
            <person name="Phunkhang P."/>
            <person name="Pierre F."/>
            <person name="Priest M."/>
            <person name="Raghuraman S."/>
            <person name="Rege F."/>
            <person name="Reyes R."/>
            <person name="Rise C."/>
            <person name="Rogov P."/>
            <person name="Ross K."/>
            <person name="Ryan E."/>
            <person name="Settipalli S."/>
            <person name="Shea T."/>
            <person name="Sherpa N."/>
            <person name="Shi L."/>
            <person name="Shih D."/>
            <person name="Sparrow T."/>
            <person name="Spaulding J."/>
            <person name="Stalker J."/>
            <person name="Stange-Thomann N."/>
            <person name="Stavropoulos S."/>
            <person name="Stone C."/>
            <person name="Strader C."/>
            <person name="Tesfaye S."/>
            <person name="Thomson T."/>
            <person name="Thoulutsang Y."/>
            <person name="Thoulutsang D."/>
            <person name="Topham K."/>
            <person name="Topping I."/>
            <person name="Tsamla T."/>
            <person name="Vassiliev H."/>
            <person name="Vo A."/>
            <person name="Wangchuk T."/>
            <person name="Wangdi T."/>
            <person name="Weiand M."/>
            <person name="Wilkinson J."/>
            <person name="Wilson A."/>
            <person name="Yadav S."/>
            <person name="Young G."/>
            <person name="Yu Q."/>
            <person name="Zembek L."/>
            <person name="Zhong D."/>
            <person name="Zimmer A."/>
            <person name="Zwirko Z."/>
            <person name="Jaffe D.B."/>
            <person name="Alvarez P."/>
            <person name="Brockman W."/>
            <person name="Butler J."/>
            <person name="Chin C."/>
            <person name="Gnerre S."/>
            <person name="Grabherr M."/>
            <person name="Kleber M."/>
            <person name="Mauceli E."/>
            <person name="MacCallum I."/>
        </authorList>
    </citation>
    <scope>NUCLEOTIDE SEQUENCE [LARGE SCALE GENOMIC DNA]</scope>
    <source>
        <strain evidence="4">Tucson 14024-0371.13</strain>
    </source>
</reference>
<feature type="compositionally biased region" description="Polar residues" evidence="2">
    <location>
        <begin position="1125"/>
        <end position="1141"/>
    </location>
</feature>
<dbReference type="SMR" id="A0A0P8XJG1"/>
<evidence type="ECO:0000256" key="1">
    <source>
        <dbReference type="SAM" id="Coils"/>
    </source>
</evidence>
<feature type="region of interest" description="Disordered" evidence="2">
    <location>
        <begin position="190"/>
        <end position="211"/>
    </location>
</feature>
<dbReference type="GO" id="GO:0007099">
    <property type="term" value="P:centriole replication"/>
    <property type="evidence" value="ECO:0007669"/>
    <property type="project" value="EnsemblMetazoa"/>
</dbReference>
<feature type="region of interest" description="Disordered" evidence="2">
    <location>
        <begin position="957"/>
        <end position="979"/>
    </location>
</feature>
<dbReference type="Proteomes" id="UP000007801">
    <property type="component" value="Unassembled WGS sequence"/>
</dbReference>
<feature type="region of interest" description="Disordered" evidence="2">
    <location>
        <begin position="1661"/>
        <end position="1738"/>
    </location>
</feature>